<name>A0ABN0Y2C7_9ACTN</name>
<evidence type="ECO:0000313" key="2">
    <source>
        <dbReference type="Proteomes" id="UP001500063"/>
    </source>
</evidence>
<evidence type="ECO:0000313" key="1">
    <source>
        <dbReference type="EMBL" id="GAA0380827.1"/>
    </source>
</evidence>
<reference evidence="1 2" key="1">
    <citation type="journal article" date="2019" name="Int. J. Syst. Evol. Microbiol.">
        <title>The Global Catalogue of Microorganisms (GCM) 10K type strain sequencing project: providing services to taxonomists for standard genome sequencing and annotation.</title>
        <authorList>
            <consortium name="The Broad Institute Genomics Platform"/>
            <consortium name="The Broad Institute Genome Sequencing Center for Infectious Disease"/>
            <person name="Wu L."/>
            <person name="Ma J."/>
        </authorList>
    </citation>
    <scope>NUCLEOTIDE SEQUENCE [LARGE SCALE GENOMIC DNA]</scope>
    <source>
        <strain evidence="1 2">JCM 4565</strain>
    </source>
</reference>
<accession>A0ABN0Y2C7</accession>
<dbReference type="RefSeq" id="WP_344124321.1">
    <property type="nucleotide sequence ID" value="NZ_BAAABW010000042.1"/>
</dbReference>
<protein>
    <submittedName>
        <fullName evidence="1">Uncharacterized protein</fullName>
    </submittedName>
</protein>
<organism evidence="1 2">
    <name type="scientific">Streptomyces blastmyceticus</name>
    <dbReference type="NCBI Taxonomy" id="68180"/>
    <lineage>
        <taxon>Bacteria</taxon>
        <taxon>Bacillati</taxon>
        <taxon>Actinomycetota</taxon>
        <taxon>Actinomycetes</taxon>
        <taxon>Kitasatosporales</taxon>
        <taxon>Streptomycetaceae</taxon>
        <taxon>Streptomyces</taxon>
    </lineage>
</organism>
<comment type="caution">
    <text evidence="1">The sequence shown here is derived from an EMBL/GenBank/DDBJ whole genome shotgun (WGS) entry which is preliminary data.</text>
</comment>
<keyword evidence="2" id="KW-1185">Reference proteome</keyword>
<sequence length="83" mass="9135">MGTATQQQVPTREESARTVARNAVPEIQEALKEMRVIGEVTADGVLNGHGLVHITLCSGDAYSFVRWVRARVQEQEQGTATRQ</sequence>
<proteinExistence type="predicted"/>
<gene>
    <name evidence="1" type="ORF">GCM10010319_69100</name>
</gene>
<dbReference type="Proteomes" id="UP001500063">
    <property type="component" value="Unassembled WGS sequence"/>
</dbReference>
<dbReference type="EMBL" id="BAAABW010000042">
    <property type="protein sequence ID" value="GAA0380827.1"/>
    <property type="molecule type" value="Genomic_DNA"/>
</dbReference>